<dbReference type="AlphaFoldDB" id="A0A976SIU6"/>
<sequence>MIMPFSNLLNSIVEPKKVMSIKHENNQGYFVQNEIDESELLFDQKIKAFENLLKNLRPQNLNNVKSVIENEFEEFSNFPIIKSSDSQNKDLTSLCPVLINSIPTLLVPFQQPFLKYYGDDIKTANILFQVSIMYALIRGLFDSISPGQSRLTSLKNGIVHGLRTFRGLALFELFCVLQRKIISSKFYFENEKKKDALIMSFLLSLSTFVSMAAIMTTQKYFFGPFLISRMAL</sequence>
<evidence type="ECO:0000256" key="1">
    <source>
        <dbReference type="SAM" id="Phobius"/>
    </source>
</evidence>
<keyword evidence="1" id="KW-0472">Membrane</keyword>
<accession>A0A976SIU6</accession>
<feature type="transmembrane region" description="Helical" evidence="1">
    <location>
        <begin position="196"/>
        <end position="215"/>
    </location>
</feature>
<keyword evidence="1" id="KW-1133">Transmembrane helix</keyword>
<reference evidence="2" key="1">
    <citation type="submission" date="2022-07" db="EMBL/GenBank/DDBJ databases">
        <title>Evaluation of T. orientalis genome assembly methods using nanopore sequencing and analysis of variation between genomes.</title>
        <authorList>
            <person name="Yam J."/>
            <person name="Micallef M.L."/>
            <person name="Liu M."/>
            <person name="Djordjevic S.P."/>
            <person name="Bogema D.R."/>
            <person name="Jenkins C."/>
        </authorList>
    </citation>
    <scope>NUCLEOTIDE SEQUENCE</scope>
    <source>
        <strain evidence="2">Goon Nure</strain>
    </source>
</reference>
<dbReference type="Proteomes" id="UP000244811">
    <property type="component" value="Chromosome 3"/>
</dbReference>
<protein>
    <submittedName>
        <fullName evidence="2">Uncharacterized protein</fullName>
    </submittedName>
</protein>
<dbReference type="EMBL" id="CP056070">
    <property type="protein sequence ID" value="UVC49652.1"/>
    <property type="molecule type" value="Genomic_DNA"/>
</dbReference>
<name>A0A976SIU6_THEOR</name>
<evidence type="ECO:0000313" key="3">
    <source>
        <dbReference type="Proteomes" id="UP000244811"/>
    </source>
</evidence>
<proteinExistence type="predicted"/>
<evidence type="ECO:0000313" key="2">
    <source>
        <dbReference type="EMBL" id="UVC49652.1"/>
    </source>
</evidence>
<keyword evidence="1" id="KW-0812">Transmembrane</keyword>
<gene>
    <name evidence="2" type="ORF">MACK_003761</name>
</gene>
<organism evidence="2 3">
    <name type="scientific">Theileria orientalis</name>
    <dbReference type="NCBI Taxonomy" id="68886"/>
    <lineage>
        <taxon>Eukaryota</taxon>
        <taxon>Sar</taxon>
        <taxon>Alveolata</taxon>
        <taxon>Apicomplexa</taxon>
        <taxon>Aconoidasida</taxon>
        <taxon>Piroplasmida</taxon>
        <taxon>Theileriidae</taxon>
        <taxon>Theileria</taxon>
    </lineage>
</organism>